<sequence>MSRRVGSNCHNKSLRLEPVLRTTNRPPKATTREGSPSISTRLPRRASPAPPFPFPFPPPRSGVPISAASSASYSPLVVLLIRPIPSSRLLWRDRPERVLDGCAGVGTSYIDLLRRRMGFSGLFLCWTVQFFSFLRIGSVVSE</sequence>
<evidence type="ECO:0000313" key="3">
    <source>
        <dbReference type="EMBL" id="THU63120.1"/>
    </source>
</evidence>
<evidence type="ECO:0000256" key="2">
    <source>
        <dbReference type="SAM" id="Phobius"/>
    </source>
</evidence>
<organism evidence="3 4">
    <name type="scientific">Musa balbisiana</name>
    <name type="common">Banana</name>
    <dbReference type="NCBI Taxonomy" id="52838"/>
    <lineage>
        <taxon>Eukaryota</taxon>
        <taxon>Viridiplantae</taxon>
        <taxon>Streptophyta</taxon>
        <taxon>Embryophyta</taxon>
        <taxon>Tracheophyta</taxon>
        <taxon>Spermatophyta</taxon>
        <taxon>Magnoliopsida</taxon>
        <taxon>Liliopsida</taxon>
        <taxon>Zingiberales</taxon>
        <taxon>Musaceae</taxon>
        <taxon>Musa</taxon>
    </lineage>
</organism>
<gene>
    <name evidence="3" type="ORF">C4D60_Mb01t12380</name>
</gene>
<keyword evidence="2" id="KW-1133">Transmembrane helix</keyword>
<name>A0A4S8JM07_MUSBA</name>
<dbReference type="AlphaFoldDB" id="A0A4S8JM07"/>
<keyword evidence="4" id="KW-1185">Reference proteome</keyword>
<keyword evidence="2" id="KW-0812">Transmembrane</keyword>
<feature type="region of interest" description="Disordered" evidence="1">
    <location>
        <begin position="1"/>
        <end position="55"/>
    </location>
</feature>
<evidence type="ECO:0000256" key="1">
    <source>
        <dbReference type="SAM" id="MobiDB-lite"/>
    </source>
</evidence>
<feature type="transmembrane region" description="Helical" evidence="2">
    <location>
        <begin position="117"/>
        <end position="136"/>
    </location>
</feature>
<proteinExistence type="predicted"/>
<dbReference type="Proteomes" id="UP000317650">
    <property type="component" value="Chromosome 1"/>
</dbReference>
<comment type="caution">
    <text evidence="3">The sequence shown here is derived from an EMBL/GenBank/DDBJ whole genome shotgun (WGS) entry which is preliminary data.</text>
</comment>
<reference evidence="3 4" key="1">
    <citation type="journal article" date="2019" name="Nat. Plants">
        <title>Genome sequencing of Musa balbisiana reveals subgenome evolution and function divergence in polyploid bananas.</title>
        <authorList>
            <person name="Yao X."/>
        </authorList>
    </citation>
    <scope>NUCLEOTIDE SEQUENCE [LARGE SCALE GENOMIC DNA]</scope>
    <source>
        <strain evidence="4">cv. DH-PKW</strain>
        <tissue evidence="3">Leaves</tissue>
    </source>
</reference>
<protein>
    <submittedName>
        <fullName evidence="3">Uncharacterized protein</fullName>
    </submittedName>
</protein>
<evidence type="ECO:0000313" key="4">
    <source>
        <dbReference type="Proteomes" id="UP000317650"/>
    </source>
</evidence>
<dbReference type="EMBL" id="PYDT01000004">
    <property type="protein sequence ID" value="THU63120.1"/>
    <property type="molecule type" value="Genomic_DNA"/>
</dbReference>
<keyword evidence="2" id="KW-0472">Membrane</keyword>
<accession>A0A4S8JM07</accession>